<dbReference type="EMBL" id="HBUE01214639">
    <property type="protein sequence ID" value="CAG6536173.1"/>
    <property type="molecule type" value="Transcribed_RNA"/>
</dbReference>
<feature type="region of interest" description="Disordered" evidence="1">
    <location>
        <begin position="35"/>
        <end position="54"/>
    </location>
</feature>
<evidence type="ECO:0000256" key="1">
    <source>
        <dbReference type="SAM" id="MobiDB-lite"/>
    </source>
</evidence>
<dbReference type="EMBL" id="HBUE01321153">
    <property type="protein sequence ID" value="CAG6588152.1"/>
    <property type="molecule type" value="Transcribed_RNA"/>
</dbReference>
<dbReference type="EMBL" id="HBUE01321155">
    <property type="protein sequence ID" value="CAG6588160.1"/>
    <property type="molecule type" value="Transcribed_RNA"/>
</dbReference>
<dbReference type="AlphaFoldDB" id="A0A8D7ZXG8"/>
<dbReference type="EMBL" id="HBUE01321156">
    <property type="protein sequence ID" value="CAG6588164.1"/>
    <property type="molecule type" value="Transcribed_RNA"/>
</dbReference>
<reference evidence="2" key="1">
    <citation type="submission" date="2021-05" db="EMBL/GenBank/DDBJ databases">
        <authorList>
            <person name="Alioto T."/>
            <person name="Alioto T."/>
            <person name="Gomez Garrido J."/>
        </authorList>
    </citation>
    <scope>NUCLEOTIDE SEQUENCE</scope>
</reference>
<dbReference type="EMBL" id="HBUE01003362">
    <property type="protein sequence ID" value="CAG6444663.1"/>
    <property type="molecule type" value="Transcribed_RNA"/>
</dbReference>
<organism evidence="2">
    <name type="scientific">Culex pipiens</name>
    <name type="common">House mosquito</name>
    <dbReference type="NCBI Taxonomy" id="7175"/>
    <lineage>
        <taxon>Eukaryota</taxon>
        <taxon>Metazoa</taxon>
        <taxon>Ecdysozoa</taxon>
        <taxon>Arthropoda</taxon>
        <taxon>Hexapoda</taxon>
        <taxon>Insecta</taxon>
        <taxon>Pterygota</taxon>
        <taxon>Neoptera</taxon>
        <taxon>Endopterygota</taxon>
        <taxon>Diptera</taxon>
        <taxon>Nematocera</taxon>
        <taxon>Culicoidea</taxon>
        <taxon>Culicidae</taxon>
        <taxon>Culicinae</taxon>
        <taxon>Culicini</taxon>
        <taxon>Culex</taxon>
        <taxon>Culex</taxon>
    </lineage>
</organism>
<dbReference type="EMBL" id="HBUE01214637">
    <property type="protein sequence ID" value="CAG6536165.1"/>
    <property type="molecule type" value="Transcribed_RNA"/>
</dbReference>
<accession>A0A8D7ZXG8</accession>
<dbReference type="EMBL" id="HBUE01214636">
    <property type="protein sequence ID" value="CAG6536161.1"/>
    <property type="molecule type" value="Transcribed_RNA"/>
</dbReference>
<name>A0A8D7ZXG8_CULPI</name>
<dbReference type="EMBL" id="HBUE01321160">
    <property type="protein sequence ID" value="CAG6588171.1"/>
    <property type="molecule type" value="Transcribed_RNA"/>
</dbReference>
<dbReference type="EMBL" id="HBUE01214638">
    <property type="protein sequence ID" value="CAG6536169.1"/>
    <property type="molecule type" value="Transcribed_RNA"/>
</dbReference>
<evidence type="ECO:0000313" key="2">
    <source>
        <dbReference type="EMBL" id="CAG6444663.1"/>
    </source>
</evidence>
<dbReference type="EMBL" id="HBUE01003358">
    <property type="protein sequence ID" value="CAG6444649.1"/>
    <property type="molecule type" value="Transcribed_RNA"/>
</dbReference>
<dbReference type="EMBL" id="HBUE01321154">
    <property type="protein sequence ID" value="CAG6588156.1"/>
    <property type="molecule type" value="Transcribed_RNA"/>
</dbReference>
<dbReference type="EMBL" id="HBUE01214644">
    <property type="protein sequence ID" value="CAG6536184.1"/>
    <property type="molecule type" value="Transcribed_RNA"/>
</dbReference>
<dbReference type="EMBL" id="HBUE01003360">
    <property type="protein sequence ID" value="CAG6444655.1"/>
    <property type="molecule type" value="Transcribed_RNA"/>
</dbReference>
<dbReference type="EMBL" id="HBUE01321161">
    <property type="protein sequence ID" value="CAG6588175.1"/>
    <property type="molecule type" value="Transcribed_RNA"/>
</dbReference>
<protein>
    <submittedName>
        <fullName evidence="2">(northern house mosquito) hypothetical protein</fullName>
    </submittedName>
</protein>
<proteinExistence type="predicted"/>
<sequence>MGSFIDVSGGYAEFRTSLVAKRIVQNQESKLFLDRRRSKQRGTVGGNPPHFRQSERYQHIGGKTWMQRNAAVDCLVAQARTRSVLATGSNISGTIAPKLASPAAPATAVNGRNVGNRTHPGQQAC</sequence>
<dbReference type="EMBL" id="HBUE01003364">
    <property type="protein sequence ID" value="CAG6444667.1"/>
    <property type="molecule type" value="Transcribed_RNA"/>
</dbReference>
<dbReference type="EMBL" id="HBUE01214643">
    <property type="protein sequence ID" value="CAG6536180.1"/>
    <property type="molecule type" value="Transcribed_RNA"/>
</dbReference>
<dbReference type="EMBL" id="HBUE01003361">
    <property type="protein sequence ID" value="CAG6444659.1"/>
    <property type="molecule type" value="Transcribed_RNA"/>
</dbReference>